<protein>
    <submittedName>
        <fullName evidence="3">Uncharacterized protein</fullName>
    </submittedName>
</protein>
<keyword evidence="2" id="KW-0472">Membrane</keyword>
<feature type="region of interest" description="Disordered" evidence="1">
    <location>
        <begin position="124"/>
        <end position="167"/>
    </location>
</feature>
<comment type="caution">
    <text evidence="3">The sequence shown here is derived from an EMBL/GenBank/DDBJ whole genome shotgun (WGS) entry which is preliminary data.</text>
</comment>
<evidence type="ECO:0000256" key="1">
    <source>
        <dbReference type="SAM" id="MobiDB-lite"/>
    </source>
</evidence>
<accession>A0A9N8EC50</accession>
<evidence type="ECO:0000313" key="4">
    <source>
        <dbReference type="Proteomes" id="UP001153069"/>
    </source>
</evidence>
<keyword evidence="2" id="KW-0812">Transmembrane</keyword>
<feature type="compositionally biased region" description="Polar residues" evidence="1">
    <location>
        <begin position="124"/>
        <end position="136"/>
    </location>
</feature>
<keyword evidence="2" id="KW-1133">Transmembrane helix</keyword>
<feature type="region of interest" description="Disordered" evidence="1">
    <location>
        <begin position="1"/>
        <end position="41"/>
    </location>
</feature>
<reference evidence="3" key="1">
    <citation type="submission" date="2020-06" db="EMBL/GenBank/DDBJ databases">
        <authorList>
            <consortium name="Plant Systems Biology data submission"/>
        </authorList>
    </citation>
    <scope>NUCLEOTIDE SEQUENCE</scope>
    <source>
        <strain evidence="3">D6</strain>
    </source>
</reference>
<keyword evidence="4" id="KW-1185">Reference proteome</keyword>
<feature type="transmembrane region" description="Helical" evidence="2">
    <location>
        <begin position="389"/>
        <end position="409"/>
    </location>
</feature>
<dbReference type="EMBL" id="CAICTM010000952">
    <property type="protein sequence ID" value="CAB9518692.1"/>
    <property type="molecule type" value="Genomic_DNA"/>
</dbReference>
<organism evidence="3 4">
    <name type="scientific">Seminavis robusta</name>
    <dbReference type="NCBI Taxonomy" id="568900"/>
    <lineage>
        <taxon>Eukaryota</taxon>
        <taxon>Sar</taxon>
        <taxon>Stramenopiles</taxon>
        <taxon>Ochrophyta</taxon>
        <taxon>Bacillariophyta</taxon>
        <taxon>Bacillariophyceae</taxon>
        <taxon>Bacillariophycidae</taxon>
        <taxon>Naviculales</taxon>
        <taxon>Naviculaceae</taxon>
        <taxon>Seminavis</taxon>
    </lineage>
</organism>
<feature type="compositionally biased region" description="Polar residues" evidence="1">
    <location>
        <begin position="18"/>
        <end position="32"/>
    </location>
</feature>
<evidence type="ECO:0000313" key="3">
    <source>
        <dbReference type="EMBL" id="CAB9518692.1"/>
    </source>
</evidence>
<name>A0A9N8EC50_9STRA</name>
<evidence type="ECO:0000256" key="2">
    <source>
        <dbReference type="SAM" id="Phobius"/>
    </source>
</evidence>
<dbReference type="AlphaFoldDB" id="A0A9N8EC50"/>
<feature type="transmembrane region" description="Helical" evidence="2">
    <location>
        <begin position="365"/>
        <end position="383"/>
    </location>
</feature>
<dbReference type="Proteomes" id="UP001153069">
    <property type="component" value="Unassembled WGS sequence"/>
</dbReference>
<sequence length="511" mass="57691">MTTEYGQRILIDQETEESGNVTSNSYPSFGSETDNDGDDTDVDMRELDRVFGVSSSNDYGSNGHYFHPTGSTTKLSLSSPSRHIQTIRFQVVIWNIGTLDVASGTVPMTFRVSLFWNDVPTIGSATGSSSKPQRNQKMAPYQMQGRQKALPQKVDSSNDKTNNDENEAIDIPPLSILNVSTFTIIGSPEIDMLDTESRRVRWTCMYRATVVQDRLSVHQFPHDCHTIALELAILSNRRAGQRWDRRFWRLGLATEDDVRVSRKALQIPYGLVVDHVRIPEFHFHRHQPQQPAMSHSKGILPLMKSYNSQDSSGSSSNHGAGLQFQFCSQQDGSFDRRSSFCAIPDVYLRVSLMVLRESGYYDRNLIPLLAFLNVVAAVITLVLDPTNFFYRGLLVLNIAFNQIGIRLSIDKRLPSVGYEIRMQRILNDFFFVLLALILEAGLVYALETNLILSSRCLKWVDALAAVLALWHNGHTVRSYYVALNQARQKYRQGILESDPIARFSTRGPQVV</sequence>
<gene>
    <name evidence="3" type="ORF">SEMRO_954_G224370.1</name>
</gene>
<proteinExistence type="predicted"/>
<dbReference type="OrthoDB" id="42679at2759"/>
<feature type="transmembrane region" description="Helical" evidence="2">
    <location>
        <begin position="429"/>
        <end position="446"/>
    </location>
</feature>